<keyword evidence="2" id="KW-0812">Transmembrane</keyword>
<protein>
    <recommendedName>
        <fullName evidence="5">CU044_5270 family protein</fullName>
    </recommendedName>
</protein>
<reference evidence="3" key="1">
    <citation type="submission" date="2011-08" db="EMBL/GenBank/DDBJ databases">
        <title>Complete sequence of chromosome of Streptomyces violaceusniger Tu 4113.</title>
        <authorList>
            <consortium name="US DOE Joint Genome Institute"/>
            <person name="Lucas S."/>
            <person name="Han J."/>
            <person name="Lapidus A."/>
            <person name="Cheng J.-F."/>
            <person name="Goodwin L."/>
            <person name="Pitluck S."/>
            <person name="Peters L."/>
            <person name="Ivanova N."/>
            <person name="Daligault H."/>
            <person name="Detter J.C."/>
            <person name="Han C."/>
            <person name="Tapia R."/>
            <person name="Land M."/>
            <person name="Hauser L."/>
            <person name="Kyrpides N."/>
            <person name="Ivanova N."/>
            <person name="Pagani I."/>
            <person name="Hagen A."/>
            <person name="Katz L."/>
            <person name="Fiedler H.-P."/>
            <person name="Keasling J."/>
            <person name="Fortman J."/>
            <person name="Woyke T."/>
        </authorList>
    </citation>
    <scope>NUCLEOTIDE SEQUENCE [LARGE SCALE GENOMIC DNA]</scope>
    <source>
        <strain evidence="3">Tu 4113</strain>
    </source>
</reference>
<gene>
    <name evidence="3" type="ORF">Strvi_7596</name>
</gene>
<dbReference type="InterPro" id="IPR047789">
    <property type="entry name" value="CU044_5270-like"/>
</dbReference>
<dbReference type="EMBL" id="CP002994">
    <property type="protein sequence ID" value="AEM86940.1"/>
    <property type="molecule type" value="Genomic_DNA"/>
</dbReference>
<feature type="region of interest" description="Disordered" evidence="1">
    <location>
        <begin position="1"/>
        <end position="24"/>
    </location>
</feature>
<dbReference type="AlphaFoldDB" id="G2P752"/>
<dbReference type="NCBIfam" id="NF038083">
    <property type="entry name" value="CU044_5270_fam"/>
    <property type="match status" value="1"/>
</dbReference>
<keyword evidence="4" id="KW-1185">Reference proteome</keyword>
<dbReference type="eggNOG" id="ENOG5033NHJ">
    <property type="taxonomic scope" value="Bacteria"/>
</dbReference>
<feature type="transmembrane region" description="Helical" evidence="2">
    <location>
        <begin position="68"/>
        <end position="90"/>
    </location>
</feature>
<organism evidence="3 4">
    <name type="scientific">Streptomyces violaceusniger (strain Tu 4113)</name>
    <dbReference type="NCBI Taxonomy" id="653045"/>
    <lineage>
        <taxon>Bacteria</taxon>
        <taxon>Bacillati</taxon>
        <taxon>Actinomycetota</taxon>
        <taxon>Actinomycetes</taxon>
        <taxon>Kitasatosporales</taxon>
        <taxon>Streptomycetaceae</taxon>
        <taxon>Streptomyces</taxon>
        <taxon>Streptomyces violaceusniger group</taxon>
    </lineage>
</organism>
<evidence type="ECO:0000313" key="4">
    <source>
        <dbReference type="Proteomes" id="UP000008703"/>
    </source>
</evidence>
<proteinExistence type="predicted"/>
<evidence type="ECO:0000256" key="2">
    <source>
        <dbReference type="SAM" id="Phobius"/>
    </source>
</evidence>
<evidence type="ECO:0008006" key="5">
    <source>
        <dbReference type="Google" id="ProtNLM"/>
    </source>
</evidence>
<dbReference type="Proteomes" id="UP000008703">
    <property type="component" value="Chromosome"/>
</dbReference>
<feature type="compositionally biased region" description="Polar residues" evidence="1">
    <location>
        <begin position="41"/>
        <end position="54"/>
    </location>
</feature>
<accession>G2P752</accession>
<evidence type="ECO:0000256" key="1">
    <source>
        <dbReference type="SAM" id="MobiDB-lite"/>
    </source>
</evidence>
<name>G2P752_STRV4</name>
<keyword evidence="2" id="KW-0472">Membrane</keyword>
<dbReference type="KEGG" id="svl:Strvi_7596"/>
<keyword evidence="2" id="KW-1133">Transmembrane helix</keyword>
<evidence type="ECO:0000313" key="3">
    <source>
        <dbReference type="EMBL" id="AEM86940.1"/>
    </source>
</evidence>
<dbReference type="RefSeq" id="WP_014060412.1">
    <property type="nucleotide sequence ID" value="NC_015957.1"/>
</dbReference>
<dbReference type="HOGENOM" id="CLU_067815_1_0_11"/>
<sequence length="320" mass="34327">MSPEEREALARLLPSPGEPVLPNDRHDLLQEHLMRELAQDVTATSDVSATQETGTAPGPREPARRRRFALIAVPLATAAAVAAVAVLGMAGSDTPPTDQEAVDLLNRIATVAAEKKAVTVRDDQYVYISTQGSEKVEDVQNSGTQTFRRANWTAVNGKRPGLARITRLSGPALPGHDVPKGTPEDLTLYSDPNVTTYRELEALPTDPDALLKKIYADTKDDGSINRGQALERIGEMLADAKLLPELNAALYRAAAKIPGVSVVRNAKDFAGRPGIGLSFKDRDDRDTWVFDKKSLNYLGSDEVAVLGAGVVDKVGETPGT</sequence>
<feature type="region of interest" description="Disordered" evidence="1">
    <location>
        <begin position="39"/>
        <end position="63"/>
    </location>
</feature>